<keyword evidence="18" id="KW-1185">Reference proteome</keyword>
<evidence type="ECO:0000256" key="1">
    <source>
        <dbReference type="ARBA" id="ARBA00004123"/>
    </source>
</evidence>
<keyword evidence="13" id="KW-0131">Cell cycle</keyword>
<evidence type="ECO:0000256" key="13">
    <source>
        <dbReference type="ARBA" id="ARBA00023306"/>
    </source>
</evidence>
<dbReference type="PANTHER" id="PTHR23339">
    <property type="entry name" value="TYROSINE SPECIFIC PROTEIN PHOSPHATASE AND DUAL SPECIFICITY PROTEIN PHOSPHATASE"/>
    <property type="match status" value="1"/>
</dbReference>
<dbReference type="VEuPathDB" id="ToxoDB:EAH_00004300"/>
<evidence type="ECO:0000256" key="7">
    <source>
        <dbReference type="ARBA" id="ARBA00022618"/>
    </source>
</evidence>
<dbReference type="CDD" id="cd14499">
    <property type="entry name" value="CDC14_C"/>
    <property type="match status" value="1"/>
</dbReference>
<proteinExistence type="inferred from homology"/>
<dbReference type="GO" id="GO:0004725">
    <property type="term" value="F:protein tyrosine phosphatase activity"/>
    <property type="evidence" value="ECO:0007669"/>
    <property type="project" value="UniProtKB-EC"/>
</dbReference>
<dbReference type="EC" id="3.1.3.48" evidence="4"/>
<dbReference type="GO" id="GO:0033554">
    <property type="term" value="P:cellular response to stress"/>
    <property type="evidence" value="ECO:0007669"/>
    <property type="project" value="UniProtKB-ARBA"/>
</dbReference>
<dbReference type="InterPro" id="IPR044506">
    <property type="entry name" value="CDC14_C"/>
</dbReference>
<accession>U6GC88</accession>
<evidence type="ECO:0000256" key="14">
    <source>
        <dbReference type="SAM" id="MobiDB-lite"/>
    </source>
</evidence>
<dbReference type="PROSITE" id="PS50056">
    <property type="entry name" value="TYR_PHOSPHATASE_2"/>
    <property type="match status" value="1"/>
</dbReference>
<feature type="domain" description="Tyrosine specific protein phosphatases" evidence="16">
    <location>
        <begin position="291"/>
        <end position="353"/>
    </location>
</feature>
<dbReference type="InterPro" id="IPR000387">
    <property type="entry name" value="Tyr_Pase_dom"/>
</dbReference>
<evidence type="ECO:0000256" key="4">
    <source>
        <dbReference type="ARBA" id="ARBA00013064"/>
    </source>
</evidence>
<dbReference type="OrthoDB" id="347127at2759"/>
<keyword evidence="7" id="KW-0132">Cell division</keyword>
<dbReference type="AlphaFoldDB" id="U6GC88"/>
<evidence type="ECO:0000259" key="15">
    <source>
        <dbReference type="PROSITE" id="PS50054"/>
    </source>
</evidence>
<evidence type="ECO:0000259" key="16">
    <source>
        <dbReference type="PROSITE" id="PS50056"/>
    </source>
</evidence>
<evidence type="ECO:0000256" key="8">
    <source>
        <dbReference type="ARBA" id="ARBA00022776"/>
    </source>
</evidence>
<dbReference type="GO" id="GO:0000278">
    <property type="term" value="P:mitotic cell cycle"/>
    <property type="evidence" value="ECO:0007669"/>
    <property type="project" value="UniProtKB-ARBA"/>
</dbReference>
<evidence type="ECO:0000256" key="6">
    <source>
        <dbReference type="ARBA" id="ARBA00022553"/>
    </source>
</evidence>
<keyword evidence="11" id="KW-0539">Nucleus</keyword>
<dbReference type="OMA" id="ALPWIGW"/>
<dbReference type="Gene3D" id="3.90.190.10">
    <property type="entry name" value="Protein tyrosine phosphatase superfamily"/>
    <property type="match status" value="2"/>
</dbReference>
<feature type="region of interest" description="Disordered" evidence="14">
    <location>
        <begin position="203"/>
        <end position="236"/>
    </location>
</feature>
<evidence type="ECO:0000256" key="3">
    <source>
        <dbReference type="ARBA" id="ARBA00007315"/>
    </source>
</evidence>
<evidence type="ECO:0000256" key="10">
    <source>
        <dbReference type="ARBA" id="ARBA00022912"/>
    </source>
</evidence>
<feature type="region of interest" description="Disordered" evidence="14">
    <location>
        <begin position="423"/>
        <end position="448"/>
    </location>
</feature>
<dbReference type="GO" id="GO:0005856">
    <property type="term" value="C:cytoskeleton"/>
    <property type="evidence" value="ECO:0007669"/>
    <property type="project" value="UniProtKB-ARBA"/>
</dbReference>
<feature type="compositionally biased region" description="Low complexity" evidence="14">
    <location>
        <begin position="434"/>
        <end position="448"/>
    </location>
</feature>
<evidence type="ECO:0000256" key="9">
    <source>
        <dbReference type="ARBA" id="ARBA00022801"/>
    </source>
</evidence>
<dbReference type="EMBL" id="HG670563">
    <property type="protein sequence ID" value="CDI77137.1"/>
    <property type="molecule type" value="Genomic_DNA"/>
</dbReference>
<dbReference type="PROSITE" id="PS00383">
    <property type="entry name" value="TYR_PHOSPHATASE_1"/>
    <property type="match status" value="1"/>
</dbReference>
<dbReference type="GO" id="GO:0051301">
    <property type="term" value="P:cell division"/>
    <property type="evidence" value="ECO:0007669"/>
    <property type="project" value="UniProtKB-KW"/>
</dbReference>
<keyword evidence="8" id="KW-0498">Mitosis</keyword>
<dbReference type="InterPro" id="IPR016130">
    <property type="entry name" value="Tyr_Pase_AS"/>
</dbReference>
<comment type="subcellular location">
    <subcellularLocation>
        <location evidence="2">Cytoplasm</location>
    </subcellularLocation>
    <subcellularLocation>
        <location evidence="1">Nucleus</location>
    </subcellularLocation>
</comment>
<reference evidence="17" key="2">
    <citation type="submission" date="2013-10" db="EMBL/GenBank/DDBJ databases">
        <authorList>
            <person name="Aslett M."/>
        </authorList>
    </citation>
    <scope>NUCLEOTIDE SEQUENCE</scope>
    <source>
        <strain evidence="17">Houghton</strain>
    </source>
</reference>
<feature type="domain" description="Tyrosine-protein phosphatase" evidence="15">
    <location>
        <begin position="219"/>
        <end position="366"/>
    </location>
</feature>
<reference evidence="17" key="1">
    <citation type="submission" date="2013-10" db="EMBL/GenBank/DDBJ databases">
        <title>Genomic analysis of the causative agents of coccidiosis in chickens.</title>
        <authorList>
            <person name="Reid A.J."/>
            <person name="Blake D."/>
            <person name="Billington K."/>
            <person name="Browne H."/>
            <person name="Dunn M."/>
            <person name="Hung S."/>
            <person name="Kawahara F."/>
            <person name="Miranda-Saavedra D."/>
            <person name="Mourier T."/>
            <person name="Nagra H."/>
            <person name="Otto T.D."/>
            <person name="Rawlings N."/>
            <person name="Sanchez A."/>
            <person name="Sanders M."/>
            <person name="Subramaniam C."/>
            <person name="Tay Y."/>
            <person name="Dear P."/>
            <person name="Doerig C."/>
            <person name="Gruber A."/>
            <person name="Parkinson J."/>
            <person name="Shirley M."/>
            <person name="Wan K.L."/>
            <person name="Berriman M."/>
            <person name="Tomley F."/>
            <person name="Pain A."/>
        </authorList>
    </citation>
    <scope>NUCLEOTIDE SEQUENCE</scope>
    <source>
        <strain evidence="17">Houghton</strain>
    </source>
</reference>
<gene>
    <name evidence="17" type="ORF">EAH_00004300</name>
</gene>
<dbReference type="Pfam" id="PF14671">
    <property type="entry name" value="DSPn"/>
    <property type="match status" value="1"/>
</dbReference>
<sequence>MLSAEDRGQLREAVEVLQGRLYFRSVFSPPRDTPTIHFFSTDKLFVYEPFFLDFGPLNLSCIYRYCMLLKAKLASDLLQRKVLVHYTTYSQQKVTNAVLLLGSFLVAAMGKTPEEAMKPFARLNSHLKPYRDATYSACDFRLPVLDCLRGLAYAMQLGWFSLSSFNQAAYDHYEKLENGDMSWVIPGKFLAFSCPSVGAATMSARRSEKEDSNRSCSSSSSNSSSNSSSSSSSSSCCDPSYYVHVFKELNIKLVIRLNKKMYDEKIFKDAGIDHQDLFFLDGTCPPRGVMEKFVQLCEACDGAVAVHCKAGLGRTGSLIGCYAMKNHKFPALPWIGWNRICRPGSVLGPQQYFLCAIQDELMKLDAAPGCLPVVQQQHSSCTAARDSGVDSLTLLLEDMGLEDKQIAEHGDEGQGDRLMLAKRRSKATSGEDPSGLLSSSCSSLSSKSKSMNLEDRSASLRFEAAEGPAPLDVLLRGSVTPIIPSLAAGGAAAAAAAWKASNNSCHAAPAAAAAAAGAAASGVRLTSPSRPLGSRSRNDV</sequence>
<dbReference type="FunFam" id="3.90.190.10:FF:000038">
    <property type="entry name" value="Tyrosine-protein phosphatase CDC14"/>
    <property type="match status" value="1"/>
</dbReference>
<dbReference type="Pfam" id="PF22785">
    <property type="entry name" value="Tc-R-P"/>
    <property type="match status" value="1"/>
</dbReference>
<dbReference type="PROSITE" id="PS50054">
    <property type="entry name" value="TYR_PHOSPHATASE_DUAL"/>
    <property type="match status" value="1"/>
</dbReference>
<evidence type="ECO:0000256" key="5">
    <source>
        <dbReference type="ARBA" id="ARBA00022490"/>
    </source>
</evidence>
<evidence type="ECO:0000256" key="2">
    <source>
        <dbReference type="ARBA" id="ARBA00004496"/>
    </source>
</evidence>
<evidence type="ECO:0000256" key="12">
    <source>
        <dbReference type="ARBA" id="ARBA00023254"/>
    </source>
</evidence>
<dbReference type="GO" id="GO:0007096">
    <property type="term" value="P:regulation of exit from mitosis"/>
    <property type="evidence" value="ECO:0007669"/>
    <property type="project" value="UniProtKB-ARBA"/>
</dbReference>
<evidence type="ECO:0000313" key="17">
    <source>
        <dbReference type="EMBL" id="CDI77137.1"/>
    </source>
</evidence>
<dbReference type="GO" id="GO:0005737">
    <property type="term" value="C:cytoplasm"/>
    <property type="evidence" value="ECO:0007669"/>
    <property type="project" value="UniProtKB-SubCell"/>
</dbReference>
<evidence type="ECO:0000313" key="18">
    <source>
        <dbReference type="Proteomes" id="UP000018050"/>
    </source>
</evidence>
<keyword evidence="6" id="KW-0597">Phosphoprotein</keyword>
<name>U6GC88_EIMAC</name>
<protein>
    <recommendedName>
        <fullName evidence="4">protein-tyrosine-phosphatase</fullName>
        <ecNumber evidence="4">3.1.3.48</ecNumber>
    </recommendedName>
</protein>
<dbReference type="InterPro" id="IPR029260">
    <property type="entry name" value="DSPn"/>
</dbReference>
<dbReference type="GO" id="GO:0031981">
    <property type="term" value="C:nuclear lumen"/>
    <property type="evidence" value="ECO:0007669"/>
    <property type="project" value="UniProtKB-ARBA"/>
</dbReference>
<comment type="similarity">
    <text evidence="3">Belongs to the protein-tyrosine phosphatase family. Non-receptor class CDC14 subfamily.</text>
</comment>
<evidence type="ECO:0000256" key="11">
    <source>
        <dbReference type="ARBA" id="ARBA00023242"/>
    </source>
</evidence>
<keyword evidence="9" id="KW-0378">Hydrolase</keyword>
<dbReference type="GO" id="GO:0051321">
    <property type="term" value="P:meiotic cell cycle"/>
    <property type="evidence" value="ECO:0007669"/>
    <property type="project" value="UniProtKB-KW"/>
</dbReference>
<keyword evidence="10" id="KW-0904">Protein phosphatase</keyword>
<dbReference type="InterPro" id="IPR050561">
    <property type="entry name" value="PTP"/>
</dbReference>
<dbReference type="InterPro" id="IPR029021">
    <property type="entry name" value="Prot-tyrosine_phosphatase-like"/>
</dbReference>
<dbReference type="GeneID" id="25268500"/>
<dbReference type="RefSeq" id="XP_013252446.1">
    <property type="nucleotide sequence ID" value="XM_013396992.1"/>
</dbReference>
<dbReference type="GO" id="GO:0032954">
    <property type="term" value="P:regulation of cytokinetic process"/>
    <property type="evidence" value="ECO:0007669"/>
    <property type="project" value="UniProtKB-ARBA"/>
</dbReference>
<feature type="compositionally biased region" description="Low complexity" evidence="14">
    <location>
        <begin position="214"/>
        <end position="236"/>
    </location>
</feature>
<dbReference type="InterPro" id="IPR020422">
    <property type="entry name" value="TYR_PHOSPHATASE_DUAL_dom"/>
</dbReference>
<dbReference type="SUPFAM" id="SSF52799">
    <property type="entry name" value="(Phosphotyrosine protein) phosphatases II"/>
    <property type="match status" value="2"/>
</dbReference>
<dbReference type="CDD" id="cd17657">
    <property type="entry name" value="CDC14_N"/>
    <property type="match status" value="1"/>
</dbReference>
<organism evidence="17 18">
    <name type="scientific">Eimeria acervulina</name>
    <name type="common">Coccidian parasite</name>
    <dbReference type="NCBI Taxonomy" id="5801"/>
    <lineage>
        <taxon>Eukaryota</taxon>
        <taxon>Sar</taxon>
        <taxon>Alveolata</taxon>
        <taxon>Apicomplexa</taxon>
        <taxon>Conoidasida</taxon>
        <taxon>Coccidia</taxon>
        <taxon>Eucoccidiorida</taxon>
        <taxon>Eimeriorina</taxon>
        <taxon>Eimeriidae</taxon>
        <taxon>Eimeria</taxon>
    </lineage>
</organism>
<dbReference type="Proteomes" id="UP000018050">
    <property type="component" value="Unassembled WGS sequence"/>
</dbReference>
<keyword evidence="5" id="KW-0963">Cytoplasm</keyword>
<keyword evidence="12" id="KW-0469">Meiosis</keyword>